<protein>
    <submittedName>
        <fullName evidence="3">Multidrug resistance efflux pump</fullName>
    </submittedName>
</protein>
<evidence type="ECO:0000313" key="3">
    <source>
        <dbReference type="EMBL" id="SEW42208.1"/>
    </source>
</evidence>
<accession>A0A1I0RM36</accession>
<sequence length="344" mass="40505">MKRIKFGNQQSHVAEEEQPIRKKRINWDRLVYLAILFAIVGSLVLYLVRNFYFITAPAQVVKESYAVLLPYDARIEEIMVMEDDSVTRGTPLLKFERDFRVSDNTLVNSTRSVEEWITKERFTAQRNIRVKQVEVEELNRRMAEIDEQIAQLELLVILDVSNATKIEQLKDEKSRLKSDIRVKEEEIKYWQKYLYELPQYKERYTTSLVEQLSANNEISVFNTPVSGIITNINYKQFELAYKGEIIMSVELDDAYVRAYIPQKEFGSIFEGDVVTVSFPDRSKGKGIIEKIYSSLEQLPPEYQDETRVTTRSFLAIVRPLNESQQKKWRINNNLGVEIRKRRFF</sequence>
<evidence type="ECO:0000256" key="1">
    <source>
        <dbReference type="SAM" id="Coils"/>
    </source>
</evidence>
<dbReference type="EMBL" id="FOIR01000005">
    <property type="protein sequence ID" value="SEW42208.1"/>
    <property type="molecule type" value="Genomic_DNA"/>
</dbReference>
<gene>
    <name evidence="3" type="ORF">SAMN05216290_3799</name>
</gene>
<feature type="coiled-coil region" evidence="1">
    <location>
        <begin position="128"/>
        <end position="186"/>
    </location>
</feature>
<keyword evidence="1" id="KW-0175">Coiled coil</keyword>
<proteinExistence type="predicted"/>
<feature type="transmembrane region" description="Helical" evidence="2">
    <location>
        <begin position="30"/>
        <end position="48"/>
    </location>
</feature>
<keyword evidence="2" id="KW-0472">Membrane</keyword>
<dbReference type="OrthoDB" id="1185779at2"/>
<dbReference type="Proteomes" id="UP000199437">
    <property type="component" value="Unassembled WGS sequence"/>
</dbReference>
<dbReference type="STRING" id="1267423.SAMN05216290_3799"/>
<organism evidence="3 4">
    <name type="scientific">Roseivirga pacifica</name>
    <dbReference type="NCBI Taxonomy" id="1267423"/>
    <lineage>
        <taxon>Bacteria</taxon>
        <taxon>Pseudomonadati</taxon>
        <taxon>Bacteroidota</taxon>
        <taxon>Cytophagia</taxon>
        <taxon>Cytophagales</taxon>
        <taxon>Roseivirgaceae</taxon>
        <taxon>Roseivirga</taxon>
    </lineage>
</organism>
<dbReference type="GeneID" id="99988465"/>
<dbReference type="AlphaFoldDB" id="A0A1I0RM36"/>
<reference evidence="4" key="1">
    <citation type="submission" date="2016-10" db="EMBL/GenBank/DDBJ databases">
        <authorList>
            <person name="Varghese N."/>
            <person name="Submissions S."/>
        </authorList>
    </citation>
    <scope>NUCLEOTIDE SEQUENCE [LARGE SCALE GENOMIC DNA]</scope>
    <source>
        <strain evidence="4">CGMCC 1.12402</strain>
    </source>
</reference>
<dbReference type="RefSeq" id="WP_090260833.1">
    <property type="nucleotide sequence ID" value="NZ_FOIR01000005.1"/>
</dbReference>
<evidence type="ECO:0000313" key="4">
    <source>
        <dbReference type="Proteomes" id="UP000199437"/>
    </source>
</evidence>
<keyword evidence="2" id="KW-1133">Transmembrane helix</keyword>
<evidence type="ECO:0000256" key="2">
    <source>
        <dbReference type="SAM" id="Phobius"/>
    </source>
</evidence>
<name>A0A1I0RM36_9BACT</name>
<keyword evidence="4" id="KW-1185">Reference proteome</keyword>
<keyword evidence="2" id="KW-0812">Transmembrane</keyword>